<accession>A0ACC0K1I6</accession>
<sequence length="484" mass="57202">MDEIKTLLRTMQVEIRQQKLDMQDMKQDIKNTINNNINEKFKHLESKNEQLEQKLEKQKFAIENLERCKRRKKLLFFGVEETEKCYHSLEAIVVDIIKNILKINCENNSIEYVRRHGRKGEKIRPIVVTMLTMGLKIKNQQNKKKLDTTSYYIKEDYPPEMLNKRKELQKEVEKEREQGRKAVIKYDKLIILKNKNDYQNKQFKEPQEINSKKRSRPESPEITAKPKTNQNKNQPSKINKTNVMENFILKTPTFTYPDKSSSEQQKIRRTGYNIEEDENHIFCYFGEAKGQPTRRIIKIATEFYKDLNSIKTAPRTKIQTETEYHNSTTLQRFSLQEISTKIKALKKEKSTGPDSIPNEAIIAGEPVLTPLLTTLFNKILDEKEIPCEWVKSDIVLLYKKGNPSDIDALQHCKKLKWKWAGHVARMDDEKWTKKLTTWKGPLGKRNRGRPVRWLDEKLKTAGSNWKERATDRIVWRKMEEAFTL</sequence>
<organism evidence="1 2">
    <name type="scientific">Choristoneura fumiferana</name>
    <name type="common">Spruce budworm moth</name>
    <name type="synonym">Archips fumiferana</name>
    <dbReference type="NCBI Taxonomy" id="7141"/>
    <lineage>
        <taxon>Eukaryota</taxon>
        <taxon>Metazoa</taxon>
        <taxon>Ecdysozoa</taxon>
        <taxon>Arthropoda</taxon>
        <taxon>Hexapoda</taxon>
        <taxon>Insecta</taxon>
        <taxon>Pterygota</taxon>
        <taxon>Neoptera</taxon>
        <taxon>Endopterygota</taxon>
        <taxon>Lepidoptera</taxon>
        <taxon>Glossata</taxon>
        <taxon>Ditrysia</taxon>
        <taxon>Tortricoidea</taxon>
        <taxon>Tortricidae</taxon>
        <taxon>Tortricinae</taxon>
        <taxon>Choristoneura</taxon>
    </lineage>
</organism>
<protein>
    <submittedName>
        <fullName evidence="1">Uncharacterized protein</fullName>
    </submittedName>
</protein>
<name>A0ACC0K1I6_CHOFU</name>
<dbReference type="EMBL" id="CM046131">
    <property type="protein sequence ID" value="KAI8430209.1"/>
    <property type="molecule type" value="Genomic_DNA"/>
</dbReference>
<dbReference type="Proteomes" id="UP001064048">
    <property type="component" value="Chromosome Z"/>
</dbReference>
<reference evidence="1 2" key="1">
    <citation type="journal article" date="2022" name="Genome Biol. Evol.">
        <title>The Spruce Budworm Genome: Reconstructing the Evolutionary History of Antifreeze Proteins.</title>
        <authorList>
            <person name="Beliveau C."/>
            <person name="Gagne P."/>
            <person name="Picq S."/>
            <person name="Vernygora O."/>
            <person name="Keeling C.I."/>
            <person name="Pinkney K."/>
            <person name="Doucet D."/>
            <person name="Wen F."/>
            <person name="Johnston J.S."/>
            <person name="Maaroufi H."/>
            <person name="Boyle B."/>
            <person name="Laroche J."/>
            <person name="Dewar K."/>
            <person name="Juretic N."/>
            <person name="Blackburn G."/>
            <person name="Nisole A."/>
            <person name="Brunet B."/>
            <person name="Brandao M."/>
            <person name="Lumley L."/>
            <person name="Duan J."/>
            <person name="Quan G."/>
            <person name="Lucarotti C.J."/>
            <person name="Roe A.D."/>
            <person name="Sperling F.A.H."/>
            <person name="Levesque R.C."/>
            <person name="Cusson M."/>
        </authorList>
    </citation>
    <scope>NUCLEOTIDE SEQUENCE [LARGE SCALE GENOMIC DNA]</scope>
    <source>
        <strain evidence="1">Glfc:IPQL:Cfum</strain>
    </source>
</reference>
<proteinExistence type="predicted"/>
<evidence type="ECO:0000313" key="1">
    <source>
        <dbReference type="EMBL" id="KAI8430209.1"/>
    </source>
</evidence>
<keyword evidence="2" id="KW-1185">Reference proteome</keyword>
<gene>
    <name evidence="1" type="ORF">MSG28_000557</name>
</gene>
<evidence type="ECO:0000313" key="2">
    <source>
        <dbReference type="Proteomes" id="UP001064048"/>
    </source>
</evidence>
<comment type="caution">
    <text evidence="1">The sequence shown here is derived from an EMBL/GenBank/DDBJ whole genome shotgun (WGS) entry which is preliminary data.</text>
</comment>